<reference evidence="2 3" key="1">
    <citation type="journal article" date="2011" name="J. Bacteriol.">
        <title>Draft genome sequence of the chemolithoheterotrophic, halophilic methylotroph Methylophaga thiooxydans DMS010.</title>
        <authorList>
            <person name="Boden R."/>
            <person name="Ferriera S."/>
            <person name="Johnson J."/>
            <person name="Kelly D.P."/>
            <person name="Murrell J.C."/>
            <person name="Schafer H."/>
        </authorList>
    </citation>
    <scope>NUCLEOTIDE SEQUENCE [LARGE SCALE GENOMIC DNA]</scope>
    <source>
        <strain evidence="2 3">DMS010</strain>
    </source>
</reference>
<dbReference type="HOGENOM" id="CLU_039815_0_0_6"/>
<dbReference type="EMBL" id="GG657892">
    <property type="protein sequence ID" value="EEF80486.1"/>
    <property type="molecule type" value="Genomic_DNA"/>
</dbReference>
<protein>
    <submittedName>
        <fullName evidence="2">Uncharacterized protein</fullName>
    </submittedName>
</protein>
<organism evidence="2 3">
    <name type="scientific">Methylophaga thiooxydans DMS010</name>
    <dbReference type="NCBI Taxonomy" id="637616"/>
    <lineage>
        <taxon>Bacteria</taxon>
        <taxon>Pseudomonadati</taxon>
        <taxon>Pseudomonadota</taxon>
        <taxon>Gammaproteobacteria</taxon>
        <taxon>Thiotrichales</taxon>
        <taxon>Piscirickettsiaceae</taxon>
        <taxon>Methylophaga</taxon>
    </lineage>
</organism>
<accession>C0N453</accession>
<name>C0N453_9GAMM</name>
<feature type="transmembrane region" description="Helical" evidence="1">
    <location>
        <begin position="18"/>
        <end position="39"/>
    </location>
</feature>
<dbReference type="AlphaFoldDB" id="C0N453"/>
<gene>
    <name evidence="2" type="ORF">MDMS009_811</name>
</gene>
<dbReference type="Gene3D" id="1.20.120.20">
    <property type="entry name" value="Apolipoprotein"/>
    <property type="match status" value="1"/>
</dbReference>
<evidence type="ECO:0000313" key="3">
    <source>
        <dbReference type="Proteomes" id="UP000004679"/>
    </source>
</evidence>
<dbReference type="Proteomes" id="UP000004679">
    <property type="component" value="Unassembled WGS sequence"/>
</dbReference>
<keyword evidence="3" id="KW-1185">Reference proteome</keyword>
<feature type="transmembrane region" description="Helical" evidence="1">
    <location>
        <begin position="51"/>
        <end position="70"/>
    </location>
</feature>
<keyword evidence="1" id="KW-0812">Transmembrane</keyword>
<keyword evidence="1" id="KW-0472">Membrane</keyword>
<dbReference type="OrthoDB" id="9798009at2"/>
<proteinExistence type="predicted"/>
<keyword evidence="1" id="KW-1133">Transmembrane helix</keyword>
<sequence>MIVEYIESLLLGTTASSVSEIVCISIFIFLAIGLISLRLGTGRNFVAYTPALLTTLGIFGTFVGIVIGLLEFDASNIDDSIEGLLAGLKTAFLTSLLGIITSILFKIIQTSGLISARVSEEQQISASPEEILTSINKQREAITSLVTAVGGDSDSSILSQIKLLRGDINDNQKIEINTQQEILATLGVISTHVSQQSEDFKHFSDKLWIKMQDFADMLSKSATETVIEALKQVITDFNNNLTEQFGDNFKQLNDAVKELVVWQDNYRVQISDMIEQYKQGVISINATEASVLAISNESKVIPQTMLDLKQVMEVNQHQLTELEQHLEAFKDIRDKAVEAVPEIRKQIDETVSAISKSVTTASEHYSTLLSESDKYIQSHIASSNELLDKFVTKTSDGVDVISKKLSESAIQVEKVITEGANEFTDKVHQTNTSLQTTADHLDSQTEVIKNYLKDAVDDLNNHVRDMVNGLVEDSKTLSTTLIEANKSLVQETGSVRDSVVDSINGMQSRFESSLDELSEAQRRQMNNVFSNLDSALKEQVGQSGQAVEKQLSILDQAVQQELNTVMNGMGTALGRISNQFVQDYGRLTAQMDLIVRKAS</sequence>
<feature type="transmembrane region" description="Helical" evidence="1">
    <location>
        <begin position="90"/>
        <end position="108"/>
    </location>
</feature>
<dbReference type="RefSeq" id="WP_008290566.1">
    <property type="nucleotide sequence ID" value="NZ_GG657892.1"/>
</dbReference>
<evidence type="ECO:0000256" key="1">
    <source>
        <dbReference type="SAM" id="Phobius"/>
    </source>
</evidence>
<evidence type="ECO:0000313" key="2">
    <source>
        <dbReference type="EMBL" id="EEF80486.1"/>
    </source>
</evidence>
<dbReference type="SUPFAM" id="SSF47162">
    <property type="entry name" value="Apolipoprotein"/>
    <property type="match status" value="1"/>
</dbReference>